<evidence type="ECO:0000256" key="2">
    <source>
        <dbReference type="ARBA" id="ARBA00023125"/>
    </source>
</evidence>
<evidence type="ECO:0000313" key="5">
    <source>
        <dbReference type="EMBL" id="KPJ03680.1"/>
    </source>
</evidence>
<dbReference type="PROSITE" id="PS50061">
    <property type="entry name" value="ETS_DOMAIN_3"/>
    <property type="match status" value="1"/>
</dbReference>
<dbReference type="GO" id="GO:0005634">
    <property type="term" value="C:nucleus"/>
    <property type="evidence" value="ECO:0007669"/>
    <property type="project" value="UniProtKB-SubCell"/>
</dbReference>
<sequence>MTCMHYACAASSEQRAASSDLWRSLLRDSKGRREVSLCKLKSFGVWNTLCPRFVTGVKENNDIESINMLDYLALDSGTGTGTGIAATPTLSVLSRLTASGLFVKPDEVAKLWGTMKQNDNMTFEKFSRAMRYHYRQAVLVSVPTARLVYQFGHKGPDFNTDNPNFIKVKSEFDVHDMSHH</sequence>
<dbReference type="EMBL" id="KQ459144">
    <property type="protein sequence ID" value="KPJ03680.1"/>
    <property type="molecule type" value="Genomic_DNA"/>
</dbReference>
<dbReference type="GO" id="GO:0000981">
    <property type="term" value="F:DNA-binding transcription factor activity, RNA polymerase II-specific"/>
    <property type="evidence" value="ECO:0007669"/>
    <property type="project" value="TreeGrafter"/>
</dbReference>
<dbReference type="Gene3D" id="1.10.10.10">
    <property type="entry name" value="Winged helix-like DNA-binding domain superfamily/Winged helix DNA-binding domain"/>
    <property type="match status" value="1"/>
</dbReference>
<dbReference type="SUPFAM" id="SSF46785">
    <property type="entry name" value="Winged helix' DNA-binding domain"/>
    <property type="match status" value="1"/>
</dbReference>
<protein>
    <submittedName>
        <fullName evidence="5">ETS-related transcription factor Elf-3</fullName>
    </submittedName>
</protein>
<keyword evidence="3" id="KW-0539">Nucleus</keyword>
<dbReference type="STRING" id="66420.A0A194QFF8"/>
<evidence type="ECO:0000313" key="6">
    <source>
        <dbReference type="Proteomes" id="UP000053268"/>
    </source>
</evidence>
<dbReference type="Pfam" id="PF00178">
    <property type="entry name" value="Ets"/>
    <property type="match status" value="1"/>
</dbReference>
<evidence type="ECO:0000256" key="3">
    <source>
        <dbReference type="RuleBase" id="RU004019"/>
    </source>
</evidence>
<proteinExistence type="inferred from homology"/>
<evidence type="ECO:0000259" key="4">
    <source>
        <dbReference type="PROSITE" id="PS50061"/>
    </source>
</evidence>
<dbReference type="GO" id="GO:0043565">
    <property type="term" value="F:sequence-specific DNA binding"/>
    <property type="evidence" value="ECO:0007669"/>
    <property type="project" value="InterPro"/>
</dbReference>
<dbReference type="InterPro" id="IPR036390">
    <property type="entry name" value="WH_DNA-bd_sf"/>
</dbReference>
<dbReference type="InterPro" id="IPR036388">
    <property type="entry name" value="WH-like_DNA-bd_sf"/>
</dbReference>
<comment type="similarity">
    <text evidence="1 3">Belongs to the ETS family.</text>
</comment>
<dbReference type="PANTHER" id="PTHR11849:SF190">
    <property type="entry name" value="ETS-DOMAIN PROTEIN"/>
    <property type="match status" value="1"/>
</dbReference>
<name>A0A194QFF8_PAPXU</name>
<dbReference type="AlphaFoldDB" id="A0A194QFF8"/>
<feature type="domain" description="ETS" evidence="4">
    <location>
        <begin position="102"/>
        <end position="152"/>
    </location>
</feature>
<dbReference type="SMART" id="SM00413">
    <property type="entry name" value="ETS"/>
    <property type="match status" value="1"/>
</dbReference>
<organism evidence="5 6">
    <name type="scientific">Papilio xuthus</name>
    <name type="common">Asian swallowtail butterfly</name>
    <dbReference type="NCBI Taxonomy" id="66420"/>
    <lineage>
        <taxon>Eukaryota</taxon>
        <taxon>Metazoa</taxon>
        <taxon>Ecdysozoa</taxon>
        <taxon>Arthropoda</taxon>
        <taxon>Hexapoda</taxon>
        <taxon>Insecta</taxon>
        <taxon>Pterygota</taxon>
        <taxon>Neoptera</taxon>
        <taxon>Endopterygota</taxon>
        <taxon>Lepidoptera</taxon>
        <taxon>Glossata</taxon>
        <taxon>Ditrysia</taxon>
        <taxon>Papilionoidea</taxon>
        <taxon>Papilionidae</taxon>
        <taxon>Papilioninae</taxon>
        <taxon>Papilio</taxon>
    </lineage>
</organism>
<dbReference type="Proteomes" id="UP000053268">
    <property type="component" value="Unassembled WGS sequence"/>
</dbReference>
<dbReference type="InterPro" id="IPR046328">
    <property type="entry name" value="ETS_fam"/>
</dbReference>
<dbReference type="InterPro" id="IPR000418">
    <property type="entry name" value="Ets_dom"/>
</dbReference>
<comment type="subcellular location">
    <subcellularLocation>
        <location evidence="3">Nucleus</location>
    </subcellularLocation>
</comment>
<reference evidence="5 6" key="1">
    <citation type="journal article" date="2015" name="Nat. Commun.">
        <title>Outbred genome sequencing and CRISPR/Cas9 gene editing in butterflies.</title>
        <authorList>
            <person name="Li X."/>
            <person name="Fan D."/>
            <person name="Zhang W."/>
            <person name="Liu G."/>
            <person name="Zhang L."/>
            <person name="Zhao L."/>
            <person name="Fang X."/>
            <person name="Chen L."/>
            <person name="Dong Y."/>
            <person name="Chen Y."/>
            <person name="Ding Y."/>
            <person name="Zhao R."/>
            <person name="Feng M."/>
            <person name="Zhu Y."/>
            <person name="Feng Y."/>
            <person name="Jiang X."/>
            <person name="Zhu D."/>
            <person name="Xiang H."/>
            <person name="Feng X."/>
            <person name="Li S."/>
            <person name="Wang J."/>
            <person name="Zhang G."/>
            <person name="Kronforst M.R."/>
            <person name="Wang W."/>
        </authorList>
    </citation>
    <scope>NUCLEOTIDE SEQUENCE [LARGE SCALE GENOMIC DNA]</scope>
    <source>
        <strain evidence="5">Ya'a_city_454_Px</strain>
        <tissue evidence="5">Whole body</tissue>
    </source>
</reference>
<keyword evidence="6" id="KW-1185">Reference proteome</keyword>
<gene>
    <name evidence="5" type="ORF">RR46_04292</name>
</gene>
<dbReference type="GO" id="GO:0030154">
    <property type="term" value="P:cell differentiation"/>
    <property type="evidence" value="ECO:0007669"/>
    <property type="project" value="TreeGrafter"/>
</dbReference>
<keyword evidence="2 3" id="KW-0238">DNA-binding</keyword>
<evidence type="ECO:0000256" key="1">
    <source>
        <dbReference type="ARBA" id="ARBA00005562"/>
    </source>
</evidence>
<accession>A0A194QFF8</accession>
<dbReference type="PANTHER" id="PTHR11849">
    <property type="entry name" value="ETS"/>
    <property type="match status" value="1"/>
</dbReference>
<dbReference type="PRINTS" id="PR00454">
    <property type="entry name" value="ETSDOMAIN"/>
</dbReference>